<keyword evidence="2" id="KW-0812">Transmembrane</keyword>
<evidence type="ECO:0000256" key="2">
    <source>
        <dbReference type="SAM" id="Phobius"/>
    </source>
</evidence>
<keyword evidence="2" id="KW-1133">Transmembrane helix</keyword>
<evidence type="ECO:0000313" key="4">
    <source>
        <dbReference type="EMBL" id="QBD79656.1"/>
    </source>
</evidence>
<dbReference type="KEGG" id="kbs:EPA93_28235"/>
<feature type="transmembrane region" description="Helical" evidence="2">
    <location>
        <begin position="12"/>
        <end position="31"/>
    </location>
</feature>
<protein>
    <recommendedName>
        <fullName evidence="3">Bacterial spore germination immunoglobulin-like domain-containing protein</fullName>
    </recommendedName>
</protein>
<keyword evidence="2" id="KW-0472">Membrane</keyword>
<dbReference type="InterPro" id="IPR018911">
    <property type="entry name" value="Gmad2_Ig-like_dom"/>
</dbReference>
<dbReference type="Pfam" id="PF10648">
    <property type="entry name" value="Gmad2"/>
    <property type="match status" value="1"/>
</dbReference>
<name>A0A4P6JXA8_KTERU</name>
<proteinExistence type="predicted"/>
<dbReference type="EMBL" id="CP035758">
    <property type="protein sequence ID" value="QBD79656.1"/>
    <property type="molecule type" value="Genomic_DNA"/>
</dbReference>
<dbReference type="OrthoDB" id="147537at2"/>
<feature type="region of interest" description="Disordered" evidence="1">
    <location>
        <begin position="34"/>
        <end position="87"/>
    </location>
</feature>
<reference evidence="4 5" key="1">
    <citation type="submission" date="2019-01" db="EMBL/GenBank/DDBJ databases">
        <title>Ktedonosporobacter rubrisoli SCAWS-G2.</title>
        <authorList>
            <person name="Huang Y."/>
            <person name="Yan B."/>
        </authorList>
    </citation>
    <scope>NUCLEOTIDE SEQUENCE [LARGE SCALE GENOMIC DNA]</scope>
    <source>
        <strain evidence="4 5">SCAWS-G2</strain>
    </source>
</reference>
<feature type="domain" description="Bacterial spore germination immunoglobulin-like" evidence="3">
    <location>
        <begin position="315"/>
        <end position="401"/>
    </location>
</feature>
<dbReference type="Proteomes" id="UP000290365">
    <property type="component" value="Chromosome"/>
</dbReference>
<evidence type="ECO:0000313" key="5">
    <source>
        <dbReference type="Proteomes" id="UP000290365"/>
    </source>
</evidence>
<keyword evidence="5" id="KW-1185">Reference proteome</keyword>
<feature type="compositionally biased region" description="Low complexity" evidence="1">
    <location>
        <begin position="40"/>
        <end position="65"/>
    </location>
</feature>
<organism evidence="4 5">
    <name type="scientific">Ktedonosporobacter rubrisoli</name>
    <dbReference type="NCBI Taxonomy" id="2509675"/>
    <lineage>
        <taxon>Bacteria</taxon>
        <taxon>Bacillati</taxon>
        <taxon>Chloroflexota</taxon>
        <taxon>Ktedonobacteria</taxon>
        <taxon>Ktedonobacterales</taxon>
        <taxon>Ktedonosporobacteraceae</taxon>
        <taxon>Ktedonosporobacter</taxon>
    </lineage>
</organism>
<gene>
    <name evidence="4" type="ORF">EPA93_28235</name>
</gene>
<accession>A0A4P6JXA8</accession>
<sequence length="413" mass="43489">MEDTMQINLKRLYSVLISLLSLGTLVFMLTACRSGPQPQSTTSATPTAATGARATATSTSTLSGSLVPMERGVPAGPRGAQPCPASVSSPAHWNPIIPTQPDVSSVDKVTCGNLLGNDTLQALVTVIVGADASGMDLYVFDKITSPNPQKLFMLQGLVKGDAKISAYNTIITAEVDLNSAQNKNRPKVELGQDLYREFQWKNDAETFVPISFPGIFPVLTRWQAEFSQQQVSQGHQPWMNDAAMTGSAFAANLLKWAPDSPASVVSGGGQNDTQAVVDVKSKSPGANTIHLTMNRLENNAQNIWIVVAAASPNMSIDLPKPLDRLSSPVNVSGNASAFEGVVGKVVVLDHSYTQVGQAEASGASGMGKTTFSASIPYSKTFKGGDEPGLVALYTNSQADGSISGAVFVRELLS</sequence>
<evidence type="ECO:0000259" key="3">
    <source>
        <dbReference type="Pfam" id="PF10648"/>
    </source>
</evidence>
<dbReference type="AlphaFoldDB" id="A0A4P6JXA8"/>
<evidence type="ECO:0000256" key="1">
    <source>
        <dbReference type="SAM" id="MobiDB-lite"/>
    </source>
</evidence>